<dbReference type="SUPFAM" id="SSF55856">
    <property type="entry name" value="Cytochrome b5-like heme/steroid binding domain"/>
    <property type="match status" value="1"/>
</dbReference>
<reference evidence="2" key="1">
    <citation type="submission" date="2021-02" db="EMBL/GenBank/DDBJ databases">
        <authorList>
            <person name="Dougan E. K."/>
            <person name="Rhodes N."/>
            <person name="Thang M."/>
            <person name="Chan C."/>
        </authorList>
    </citation>
    <scope>NUCLEOTIDE SEQUENCE</scope>
</reference>
<dbReference type="InterPro" id="IPR001199">
    <property type="entry name" value="Cyt_B5-like_heme/steroid-bd"/>
</dbReference>
<dbReference type="EMBL" id="CAJNNW010035071">
    <property type="protein sequence ID" value="CAE8725440.1"/>
    <property type="molecule type" value="Genomic_DNA"/>
</dbReference>
<dbReference type="EMBL" id="CAJNNV010025065">
    <property type="protein sequence ID" value="CAE8611987.1"/>
    <property type="molecule type" value="Genomic_DNA"/>
</dbReference>
<evidence type="ECO:0000259" key="1">
    <source>
        <dbReference type="PROSITE" id="PS50255"/>
    </source>
</evidence>
<dbReference type="AlphaFoldDB" id="A0A813FF83"/>
<keyword evidence="4" id="KW-1185">Reference proteome</keyword>
<protein>
    <recommendedName>
        <fullName evidence="1">Cytochrome b5 heme-binding domain-containing protein</fullName>
    </recommendedName>
</protein>
<feature type="domain" description="Cytochrome b5 heme-binding" evidence="1">
    <location>
        <begin position="92"/>
        <end position="173"/>
    </location>
</feature>
<organism evidence="2 4">
    <name type="scientific">Polarella glacialis</name>
    <name type="common">Dinoflagellate</name>
    <dbReference type="NCBI Taxonomy" id="89957"/>
    <lineage>
        <taxon>Eukaryota</taxon>
        <taxon>Sar</taxon>
        <taxon>Alveolata</taxon>
        <taxon>Dinophyceae</taxon>
        <taxon>Suessiales</taxon>
        <taxon>Suessiaceae</taxon>
        <taxon>Polarella</taxon>
    </lineage>
</organism>
<evidence type="ECO:0000313" key="2">
    <source>
        <dbReference type="EMBL" id="CAE8611987.1"/>
    </source>
</evidence>
<dbReference type="Pfam" id="PF00173">
    <property type="entry name" value="Cyt-b5"/>
    <property type="match status" value="1"/>
</dbReference>
<dbReference type="Proteomes" id="UP000654075">
    <property type="component" value="Unassembled WGS sequence"/>
</dbReference>
<gene>
    <name evidence="2" type="ORF">PGLA1383_LOCUS29787</name>
    <name evidence="3" type="ORF">PGLA2088_LOCUS44122</name>
</gene>
<accession>A0A813FF83</accession>
<proteinExistence type="predicted"/>
<evidence type="ECO:0000313" key="3">
    <source>
        <dbReference type="EMBL" id="CAE8725440.1"/>
    </source>
</evidence>
<evidence type="ECO:0000313" key="4">
    <source>
        <dbReference type="Proteomes" id="UP000654075"/>
    </source>
</evidence>
<dbReference type="InterPro" id="IPR036400">
    <property type="entry name" value="Cyt_B5-like_heme/steroid_sf"/>
</dbReference>
<sequence length="188" mass="19927">MRRGQAMFVYACMFCIAARLATSYLLGASVSASLFVSPAAGPQRLAERTLRGGYRPVLDTQSTSTQEEVSAFPGLQTAALFLGALLVSSQVARAITLEEFMEQDAKAQVLVSQGCLIKVEGKAYDVGPYALQHKGGAQNLAKACCTDASELFKANHQWFAAGAAQSALERLPVIDEATFAASCPRPSS</sequence>
<comment type="caution">
    <text evidence="2">The sequence shown here is derived from an EMBL/GenBank/DDBJ whole genome shotgun (WGS) entry which is preliminary data.</text>
</comment>
<dbReference type="Gene3D" id="3.10.120.10">
    <property type="entry name" value="Cytochrome b5-like heme/steroid binding domain"/>
    <property type="match status" value="1"/>
</dbReference>
<dbReference type="Proteomes" id="UP000626109">
    <property type="component" value="Unassembled WGS sequence"/>
</dbReference>
<name>A0A813FF83_POLGL</name>
<dbReference type="OrthoDB" id="432299at2759"/>
<dbReference type="PROSITE" id="PS50255">
    <property type="entry name" value="CYTOCHROME_B5_2"/>
    <property type="match status" value="1"/>
</dbReference>